<proteinExistence type="predicted"/>
<gene>
    <name evidence="1" type="ORF">GGD40_005818</name>
</gene>
<evidence type="ECO:0000313" key="1">
    <source>
        <dbReference type="EMBL" id="NYH26247.1"/>
    </source>
</evidence>
<comment type="caution">
    <text evidence="1">The sequence shown here is derived from an EMBL/GenBank/DDBJ whole genome shotgun (WGS) entry which is preliminary data.</text>
</comment>
<accession>A0A7Y9WSF9</accession>
<keyword evidence="2" id="KW-1185">Reference proteome</keyword>
<reference evidence="1 2" key="1">
    <citation type="submission" date="2020-07" db="EMBL/GenBank/DDBJ databases">
        <title>Exploring microbial biodiversity for novel pathways involved in the catabolism of aromatic compounds derived from lignin.</title>
        <authorList>
            <person name="Elkins J."/>
        </authorList>
    </citation>
    <scope>NUCLEOTIDE SEQUENCE [LARGE SCALE GENOMIC DNA]</scope>
    <source>
        <strain evidence="1 2">H2C3C</strain>
    </source>
</reference>
<dbReference type="EMBL" id="JACCAS010000002">
    <property type="protein sequence ID" value="NYH26247.1"/>
    <property type="molecule type" value="Genomic_DNA"/>
</dbReference>
<dbReference type="AlphaFoldDB" id="A0A7Y9WSF9"/>
<protein>
    <submittedName>
        <fullName evidence="1">Uncharacterized protein</fullName>
    </submittedName>
</protein>
<sequence>MGFFDEKAITGRFTNSDIAKQNLHGFSNIWSNFTSGDKLKGAFFFPVRSSDGELRLAVWIDYYETAETHCYLVIDGPFLSAANVELIAELLGLTEAFQGKLLASGAPAVAGVGQKVFYCKYAAPDTVDLHDALEAAHKFAETWLKTDWHSMTAEEFLQLFQST</sequence>
<organism evidence="1 2">
    <name type="scientific">Paraburkholderia bryophila</name>
    <dbReference type="NCBI Taxonomy" id="420952"/>
    <lineage>
        <taxon>Bacteria</taxon>
        <taxon>Pseudomonadati</taxon>
        <taxon>Pseudomonadota</taxon>
        <taxon>Betaproteobacteria</taxon>
        <taxon>Burkholderiales</taxon>
        <taxon>Burkholderiaceae</taxon>
        <taxon>Paraburkholderia</taxon>
    </lineage>
</organism>
<dbReference type="RefSeq" id="WP_179745903.1">
    <property type="nucleotide sequence ID" value="NZ_JACCAS010000002.1"/>
</dbReference>
<evidence type="ECO:0000313" key="2">
    <source>
        <dbReference type="Proteomes" id="UP000540929"/>
    </source>
</evidence>
<name>A0A7Y9WSF9_9BURK</name>
<dbReference type="Proteomes" id="UP000540929">
    <property type="component" value="Unassembled WGS sequence"/>
</dbReference>